<dbReference type="Pfam" id="PF01370">
    <property type="entry name" value="Epimerase"/>
    <property type="match status" value="1"/>
</dbReference>
<evidence type="ECO:0000313" key="5">
    <source>
        <dbReference type="EMBL" id="CEJ92522.1"/>
    </source>
</evidence>
<sequence length="332" mass="36572">MAVLVTGAAGFVGSAVSLALLARGEQVIGIDNINDYYDPQLKRDRLARLVEAGGSRFDFQQVDFADHEALEAALASKTFDRIVHLGAQAGVRHSINDPRAYLMSNVAGHLNLLEVARHRQVKHMVYAPSSSVYGGNTTVPFSVDHRVDSPLSLYAATKKADELMSEAYSNLYQLPLTGLRFFTVYGPWGRPDMAVWLFTKAILEGTPIDVFGEGNMRRDFTYIDDAVSGIILSLDNPPKVDGKTKPGGSTNPHRIYNIGNRRSEELGYLIRLIEKACNHPAKLRLLPMQPGDVRDTFADLGGIQDDIGFKTTVDLAEGVSSFVEWYRAYHGI</sequence>
<comment type="similarity">
    <text evidence="1">Belongs to the NAD(P)-dependent epimerase/dehydratase family.</text>
</comment>
<keyword evidence="2" id="KW-0520">NAD</keyword>
<keyword evidence="3" id="KW-0732">Signal</keyword>
<dbReference type="InterPro" id="IPR001509">
    <property type="entry name" value="Epimerase_deHydtase"/>
</dbReference>
<evidence type="ECO:0000256" key="1">
    <source>
        <dbReference type="ARBA" id="ARBA00007637"/>
    </source>
</evidence>
<feature type="signal peptide" evidence="3">
    <location>
        <begin position="1"/>
        <end position="24"/>
    </location>
</feature>
<dbReference type="InterPro" id="IPR036291">
    <property type="entry name" value="NAD(P)-bd_dom_sf"/>
</dbReference>
<name>A0A0A1TP74_9HYPO</name>
<gene>
    <name evidence="5" type="ORF">VHEMI08171</name>
</gene>
<dbReference type="OrthoDB" id="202470at2759"/>
<feature type="chain" id="PRO_5001979846" description="NAD-dependent epimerase/dehydratase domain-containing protein" evidence="3">
    <location>
        <begin position="25"/>
        <end position="332"/>
    </location>
</feature>
<reference evidence="5 6" key="1">
    <citation type="journal article" date="2015" name="Genome Announc.">
        <title>Draft Genome Sequence and Gene Annotation of the Entomopathogenic Fungus Verticillium hemipterigenum.</title>
        <authorList>
            <person name="Horn F."/>
            <person name="Habel A."/>
            <person name="Scharf D.H."/>
            <person name="Dworschak J."/>
            <person name="Brakhage A.A."/>
            <person name="Guthke R."/>
            <person name="Hertweck C."/>
            <person name="Linde J."/>
        </authorList>
    </citation>
    <scope>NUCLEOTIDE SEQUENCE [LARGE SCALE GENOMIC DNA]</scope>
</reference>
<dbReference type="PRINTS" id="PR01713">
    <property type="entry name" value="NUCEPIMERASE"/>
</dbReference>
<evidence type="ECO:0000256" key="2">
    <source>
        <dbReference type="ARBA" id="ARBA00023027"/>
    </source>
</evidence>
<dbReference type="PANTHER" id="PTHR43574">
    <property type="entry name" value="EPIMERASE-RELATED"/>
    <property type="match status" value="1"/>
</dbReference>
<keyword evidence="6" id="KW-1185">Reference proteome</keyword>
<dbReference type="HOGENOM" id="CLU_007383_1_7_1"/>
<dbReference type="STRING" id="1531966.A0A0A1TP74"/>
<protein>
    <recommendedName>
        <fullName evidence="4">NAD-dependent epimerase/dehydratase domain-containing protein</fullName>
    </recommendedName>
</protein>
<evidence type="ECO:0000256" key="3">
    <source>
        <dbReference type="SAM" id="SignalP"/>
    </source>
</evidence>
<evidence type="ECO:0000313" key="6">
    <source>
        <dbReference type="Proteomes" id="UP000039046"/>
    </source>
</evidence>
<accession>A0A0A1TP74</accession>
<dbReference type="Proteomes" id="UP000039046">
    <property type="component" value="Unassembled WGS sequence"/>
</dbReference>
<proteinExistence type="inferred from homology"/>
<dbReference type="EMBL" id="CDHN01000004">
    <property type="protein sequence ID" value="CEJ92522.1"/>
    <property type="molecule type" value="Genomic_DNA"/>
</dbReference>
<dbReference type="AlphaFoldDB" id="A0A0A1TP74"/>
<feature type="domain" description="NAD-dependent epimerase/dehydratase" evidence="4">
    <location>
        <begin position="3"/>
        <end position="259"/>
    </location>
</feature>
<dbReference type="Gene3D" id="3.40.50.720">
    <property type="entry name" value="NAD(P)-binding Rossmann-like Domain"/>
    <property type="match status" value="1"/>
</dbReference>
<dbReference type="SUPFAM" id="SSF51735">
    <property type="entry name" value="NAD(P)-binding Rossmann-fold domains"/>
    <property type="match status" value="1"/>
</dbReference>
<organism evidence="5 6">
    <name type="scientific">[Torrubiella] hemipterigena</name>
    <dbReference type="NCBI Taxonomy" id="1531966"/>
    <lineage>
        <taxon>Eukaryota</taxon>
        <taxon>Fungi</taxon>
        <taxon>Dikarya</taxon>
        <taxon>Ascomycota</taxon>
        <taxon>Pezizomycotina</taxon>
        <taxon>Sordariomycetes</taxon>
        <taxon>Hypocreomycetidae</taxon>
        <taxon>Hypocreales</taxon>
        <taxon>Clavicipitaceae</taxon>
        <taxon>Clavicipitaceae incertae sedis</taxon>
        <taxon>'Torrubiella' clade</taxon>
    </lineage>
</organism>
<evidence type="ECO:0000259" key="4">
    <source>
        <dbReference type="Pfam" id="PF01370"/>
    </source>
</evidence>